<keyword evidence="3 7" id="KW-0378">Hydrolase</keyword>
<dbReference type="eggNOG" id="COG3119">
    <property type="taxonomic scope" value="Bacteria"/>
</dbReference>
<dbReference type="PANTHER" id="PTHR42693">
    <property type="entry name" value="ARYLSULFATASE FAMILY MEMBER"/>
    <property type="match status" value="1"/>
</dbReference>
<evidence type="ECO:0000256" key="2">
    <source>
        <dbReference type="ARBA" id="ARBA00022723"/>
    </source>
</evidence>
<feature type="domain" description="Sulfatase N-terminal" evidence="6">
    <location>
        <begin position="34"/>
        <end position="348"/>
    </location>
</feature>
<evidence type="ECO:0000259" key="6">
    <source>
        <dbReference type="Pfam" id="PF00884"/>
    </source>
</evidence>
<dbReference type="KEGG" id="pbs:Plabr_2744"/>
<evidence type="ECO:0000256" key="5">
    <source>
        <dbReference type="SAM" id="SignalP"/>
    </source>
</evidence>
<dbReference type="OrthoDB" id="9783154at2"/>
<dbReference type="Gene3D" id="3.30.1120.10">
    <property type="match status" value="1"/>
</dbReference>
<keyword evidence="4" id="KW-0106">Calcium</keyword>
<dbReference type="InterPro" id="IPR000917">
    <property type="entry name" value="Sulfatase_N"/>
</dbReference>
<dbReference type="GO" id="GO:0004065">
    <property type="term" value="F:arylsulfatase activity"/>
    <property type="evidence" value="ECO:0007669"/>
    <property type="project" value="TreeGrafter"/>
</dbReference>
<feature type="signal peptide" evidence="5">
    <location>
        <begin position="1"/>
        <end position="30"/>
    </location>
</feature>
<dbReference type="GO" id="GO:0046872">
    <property type="term" value="F:metal ion binding"/>
    <property type="evidence" value="ECO:0007669"/>
    <property type="project" value="UniProtKB-KW"/>
</dbReference>
<evidence type="ECO:0000256" key="1">
    <source>
        <dbReference type="ARBA" id="ARBA00008779"/>
    </source>
</evidence>
<reference evidence="8" key="1">
    <citation type="submission" date="2011-02" db="EMBL/GenBank/DDBJ databases">
        <title>The complete genome of Planctomyces brasiliensis DSM 5305.</title>
        <authorList>
            <person name="Lucas S."/>
            <person name="Copeland A."/>
            <person name="Lapidus A."/>
            <person name="Bruce D."/>
            <person name="Goodwin L."/>
            <person name="Pitluck S."/>
            <person name="Kyrpides N."/>
            <person name="Mavromatis K."/>
            <person name="Pagani I."/>
            <person name="Ivanova N."/>
            <person name="Ovchinnikova G."/>
            <person name="Lu M."/>
            <person name="Detter J.C."/>
            <person name="Han C."/>
            <person name="Land M."/>
            <person name="Hauser L."/>
            <person name="Markowitz V."/>
            <person name="Cheng J.-F."/>
            <person name="Hugenholtz P."/>
            <person name="Woyke T."/>
            <person name="Wu D."/>
            <person name="Tindall B."/>
            <person name="Pomrenke H.G."/>
            <person name="Brambilla E."/>
            <person name="Klenk H.-P."/>
            <person name="Eisen J.A."/>
        </authorList>
    </citation>
    <scope>NUCLEOTIDE SEQUENCE [LARGE SCALE GENOMIC DNA]</scope>
    <source>
        <strain evidence="8">ATCC 49424 / DSM 5305 / JCM 21570 / NBRC 103401 / IFAM 1448</strain>
    </source>
</reference>
<dbReference type="AlphaFoldDB" id="F0SSM8"/>
<dbReference type="InterPro" id="IPR050738">
    <property type="entry name" value="Sulfatase"/>
</dbReference>
<dbReference type="HOGENOM" id="CLU_006332_10_4_0"/>
<dbReference type="SUPFAM" id="SSF53649">
    <property type="entry name" value="Alkaline phosphatase-like"/>
    <property type="match status" value="1"/>
</dbReference>
<dbReference type="InterPro" id="IPR017850">
    <property type="entry name" value="Alkaline_phosphatase_core_sf"/>
</dbReference>
<evidence type="ECO:0000256" key="4">
    <source>
        <dbReference type="ARBA" id="ARBA00022837"/>
    </source>
</evidence>
<dbReference type="InterPro" id="IPR024607">
    <property type="entry name" value="Sulfatase_CS"/>
</dbReference>
<evidence type="ECO:0000313" key="8">
    <source>
        <dbReference type="Proteomes" id="UP000006860"/>
    </source>
</evidence>
<evidence type="ECO:0000313" key="7">
    <source>
        <dbReference type="EMBL" id="ADY60344.1"/>
    </source>
</evidence>
<comment type="similarity">
    <text evidence="1">Belongs to the sulfatase family.</text>
</comment>
<protein>
    <submittedName>
        <fullName evidence="7">N-acetylgalactosamine-6-sulfatase</fullName>
        <ecNumber evidence="7">3.1.6.4</ecNumber>
    </submittedName>
</protein>
<dbReference type="EC" id="3.1.6.4" evidence="7"/>
<keyword evidence="8" id="KW-1185">Reference proteome</keyword>
<dbReference type="Proteomes" id="UP000006860">
    <property type="component" value="Chromosome"/>
</dbReference>
<dbReference type="RefSeq" id="WP_013629068.1">
    <property type="nucleotide sequence ID" value="NC_015174.1"/>
</dbReference>
<gene>
    <name evidence="7" type="ordered locus">Plabr_2744</name>
</gene>
<dbReference type="Gene3D" id="3.40.720.10">
    <property type="entry name" value="Alkaline Phosphatase, subunit A"/>
    <property type="match status" value="1"/>
</dbReference>
<evidence type="ECO:0000256" key="3">
    <source>
        <dbReference type="ARBA" id="ARBA00022801"/>
    </source>
</evidence>
<dbReference type="GO" id="GO:0043890">
    <property type="term" value="F:N-acetylgalactosamine-6-sulfatase activity"/>
    <property type="evidence" value="ECO:0007669"/>
    <property type="project" value="UniProtKB-EC"/>
</dbReference>
<proteinExistence type="inferred from homology"/>
<accession>F0SSM8</accession>
<dbReference type="PANTHER" id="PTHR42693:SF53">
    <property type="entry name" value="ENDO-4-O-SULFATASE"/>
    <property type="match status" value="1"/>
</dbReference>
<feature type="chain" id="PRO_5003260898" evidence="5">
    <location>
        <begin position="31"/>
        <end position="463"/>
    </location>
</feature>
<dbReference type="Pfam" id="PF00884">
    <property type="entry name" value="Sulfatase"/>
    <property type="match status" value="1"/>
</dbReference>
<dbReference type="EMBL" id="CP002546">
    <property type="protein sequence ID" value="ADY60344.1"/>
    <property type="molecule type" value="Genomic_DNA"/>
</dbReference>
<organism evidence="7 8">
    <name type="scientific">Rubinisphaera brasiliensis (strain ATCC 49424 / DSM 5305 / JCM 21570 / IAM 15109 / NBRC 103401 / IFAM 1448)</name>
    <name type="common">Planctomyces brasiliensis</name>
    <dbReference type="NCBI Taxonomy" id="756272"/>
    <lineage>
        <taxon>Bacteria</taxon>
        <taxon>Pseudomonadati</taxon>
        <taxon>Planctomycetota</taxon>
        <taxon>Planctomycetia</taxon>
        <taxon>Planctomycetales</taxon>
        <taxon>Planctomycetaceae</taxon>
        <taxon>Rubinisphaera</taxon>
    </lineage>
</organism>
<sequence length="463" mass="51507">MKSLATVPKLQLLMSLVAVVLFGVSSTAQAADKPNVLLILVDDLGYGDLSCYGATDLQSPNIDKLVSRGLKFTNFYANCPVCSPTRAAILSGKYPDRVGVPGVIRTHADNSWGYLAPEAELLPSLLQPAGYHSAIIGKWHLGLEAPNRPNDRGFDHFKGYLGDMMDDYYDHRRHGINYMRENEQEIDPEGHATDLFTEWSCDYLKEQADNEQPFFLYLAYNAPHTPIQPPQDWLEKVKKREAGIGEQRAKLVALIEHMDDGIGQVLTCLEQTGQADDTLVIFTSDNGGQLNVGANNGATRDGKQSMYEGGLKVPTAVVWPGKIEAGQTTEFQALSMDFCSTILDVAGVEQPSDCDGRSILPTLLGNEQKPLRDLSFFRRREGGIRYNGKTIEAVIRGDWKLLQNTPFEPLELYNLKQDPLEQNNLVKKAPRIYNELAAALRREIQRYGQIPWQKPEADNPAAQ</sequence>
<keyword evidence="5" id="KW-0732">Signal</keyword>
<name>F0SSM8_RUBBR</name>
<keyword evidence="2" id="KW-0479">Metal-binding</keyword>
<dbReference type="PROSITE" id="PS00149">
    <property type="entry name" value="SULFATASE_2"/>
    <property type="match status" value="1"/>
</dbReference>